<dbReference type="EMBL" id="UINC01128010">
    <property type="protein sequence ID" value="SVD07499.1"/>
    <property type="molecule type" value="Genomic_DNA"/>
</dbReference>
<reference evidence="2" key="1">
    <citation type="submission" date="2018-05" db="EMBL/GenBank/DDBJ databases">
        <authorList>
            <person name="Lanie J.A."/>
            <person name="Ng W.-L."/>
            <person name="Kazmierczak K.M."/>
            <person name="Andrzejewski T.M."/>
            <person name="Davidsen T.M."/>
            <person name="Wayne K.J."/>
            <person name="Tettelin H."/>
            <person name="Glass J.I."/>
            <person name="Rusch D."/>
            <person name="Podicherti R."/>
            <person name="Tsui H.-C.T."/>
            <person name="Winkler M.E."/>
        </authorList>
    </citation>
    <scope>NUCLEOTIDE SEQUENCE</scope>
</reference>
<dbReference type="InterPro" id="IPR016166">
    <property type="entry name" value="FAD-bd_PCMH"/>
</dbReference>
<feature type="domain" description="FAD-binding PCMH-type" evidence="1">
    <location>
        <begin position="37"/>
        <end position="220"/>
    </location>
</feature>
<name>A0A382SCB7_9ZZZZ</name>
<dbReference type="Pfam" id="PF01565">
    <property type="entry name" value="FAD_binding_4"/>
    <property type="match status" value="1"/>
</dbReference>
<dbReference type="PANTHER" id="PTHR43716">
    <property type="entry name" value="D-2-HYDROXYGLUTARATE DEHYDROGENASE, MITOCHONDRIAL"/>
    <property type="match status" value="1"/>
</dbReference>
<accession>A0A382SCB7</accession>
<organism evidence="2">
    <name type="scientific">marine metagenome</name>
    <dbReference type="NCBI Taxonomy" id="408172"/>
    <lineage>
        <taxon>unclassified sequences</taxon>
        <taxon>metagenomes</taxon>
        <taxon>ecological metagenomes</taxon>
    </lineage>
</organism>
<dbReference type="AlphaFoldDB" id="A0A382SCB7"/>
<dbReference type="PROSITE" id="PS51387">
    <property type="entry name" value="FAD_PCMH"/>
    <property type="match status" value="1"/>
</dbReference>
<protein>
    <recommendedName>
        <fullName evidence="1">FAD-binding PCMH-type domain-containing protein</fullName>
    </recommendedName>
</protein>
<dbReference type="GO" id="GO:0022904">
    <property type="term" value="P:respiratory electron transport chain"/>
    <property type="evidence" value="ECO:0007669"/>
    <property type="project" value="TreeGrafter"/>
</dbReference>
<dbReference type="InterPro" id="IPR006094">
    <property type="entry name" value="Oxid_FAD_bind_N"/>
</dbReference>
<dbReference type="InterPro" id="IPR036318">
    <property type="entry name" value="FAD-bd_PCMH-like_sf"/>
</dbReference>
<dbReference type="Gene3D" id="3.30.465.10">
    <property type="match status" value="1"/>
</dbReference>
<dbReference type="InterPro" id="IPR016169">
    <property type="entry name" value="FAD-bd_PCMH_sub2"/>
</dbReference>
<evidence type="ECO:0000259" key="1">
    <source>
        <dbReference type="PROSITE" id="PS51387"/>
    </source>
</evidence>
<dbReference type="PANTHER" id="PTHR43716:SF2">
    <property type="entry name" value="BLL6224 PROTEIN"/>
    <property type="match status" value="1"/>
</dbReference>
<dbReference type="SUPFAM" id="SSF56176">
    <property type="entry name" value="FAD-binding/transporter-associated domain-like"/>
    <property type="match status" value="1"/>
</dbReference>
<feature type="non-terminal residue" evidence="2">
    <location>
        <position position="221"/>
    </location>
</feature>
<proteinExistence type="predicted"/>
<dbReference type="GO" id="GO:0071949">
    <property type="term" value="F:FAD binding"/>
    <property type="evidence" value="ECO:0007669"/>
    <property type="project" value="InterPro"/>
</dbReference>
<gene>
    <name evidence="2" type="ORF">METZ01_LOCUS360353</name>
</gene>
<evidence type="ECO:0000313" key="2">
    <source>
        <dbReference type="EMBL" id="SVD07499.1"/>
    </source>
</evidence>
<dbReference type="InterPro" id="IPR051264">
    <property type="entry name" value="FAD-oxidored/transferase_4"/>
</dbReference>
<sequence>MQQEVLSEAFESIVGKKNCITNPEVVSTYLEDWRGDHVGSTPIVLLPNSTKAVSEIIKLCFENNIAVIPQGGNTSLCGANIPNSTKNRMEIVINSSKMNQIIELDIHNQTLIAESGCVLSNIQEKAEENDLLFPLSLGAEGTCQIGGNLSTNAGGVNVLKYGMSRELIMGLEVVLPDGTIFSDLNGLRKDNTGYDLKQLFIGAEGTLGFITAACLKLFSLP</sequence>